<accession>A0A8J7QQ23</accession>
<evidence type="ECO:0000259" key="1">
    <source>
        <dbReference type="Pfam" id="PF12680"/>
    </source>
</evidence>
<dbReference type="EMBL" id="JAFREP010000045">
    <property type="protein sequence ID" value="MBO1322880.1"/>
    <property type="molecule type" value="Genomic_DNA"/>
</dbReference>
<dbReference type="Gene3D" id="3.10.450.50">
    <property type="match status" value="1"/>
</dbReference>
<proteinExistence type="predicted"/>
<dbReference type="AlphaFoldDB" id="A0A8J7QQ23"/>
<dbReference type="SUPFAM" id="SSF54427">
    <property type="entry name" value="NTF2-like"/>
    <property type="match status" value="1"/>
</dbReference>
<comment type="caution">
    <text evidence="2">The sequence shown here is derived from an EMBL/GenBank/DDBJ whole genome shotgun (WGS) entry which is preliminary data.</text>
</comment>
<feature type="domain" description="SnoaL-like" evidence="1">
    <location>
        <begin position="14"/>
        <end position="114"/>
    </location>
</feature>
<keyword evidence="3" id="KW-1185">Reference proteome</keyword>
<reference evidence="2" key="1">
    <citation type="submission" date="2021-03" db="EMBL/GenBank/DDBJ databases">
        <authorList>
            <person name="Wang G."/>
        </authorList>
    </citation>
    <scope>NUCLEOTIDE SEQUENCE</scope>
    <source>
        <strain evidence="2">KCTC 12899</strain>
    </source>
</reference>
<sequence>MNEQQNVLNAVLSMTQAFHQRDIKGVMAAYAEGAVVCFEPNQPVSDRAQIEQAFLGFFKMKPSFTYAGHQVVVSGDAAVHIAPWTMTGTGPDGAPITMRGLSVAVLKRGDDGRWYMVVDNPYGDHFETAANH</sequence>
<dbReference type="InterPro" id="IPR037401">
    <property type="entry name" value="SnoaL-like"/>
</dbReference>
<organism evidence="2 3">
    <name type="scientific">Acanthopleuribacter pedis</name>
    <dbReference type="NCBI Taxonomy" id="442870"/>
    <lineage>
        <taxon>Bacteria</taxon>
        <taxon>Pseudomonadati</taxon>
        <taxon>Acidobacteriota</taxon>
        <taxon>Holophagae</taxon>
        <taxon>Acanthopleuribacterales</taxon>
        <taxon>Acanthopleuribacteraceae</taxon>
        <taxon>Acanthopleuribacter</taxon>
    </lineage>
</organism>
<protein>
    <submittedName>
        <fullName evidence="2">DUF4440 domain-containing protein</fullName>
    </submittedName>
</protein>
<dbReference type="InterPro" id="IPR032710">
    <property type="entry name" value="NTF2-like_dom_sf"/>
</dbReference>
<dbReference type="Pfam" id="PF12680">
    <property type="entry name" value="SnoaL_2"/>
    <property type="match status" value="1"/>
</dbReference>
<evidence type="ECO:0000313" key="3">
    <source>
        <dbReference type="Proteomes" id="UP000664417"/>
    </source>
</evidence>
<gene>
    <name evidence="2" type="ORF">J3U88_30730</name>
</gene>
<evidence type="ECO:0000313" key="2">
    <source>
        <dbReference type="EMBL" id="MBO1322880.1"/>
    </source>
</evidence>
<name>A0A8J7QQ23_9BACT</name>
<dbReference type="Proteomes" id="UP000664417">
    <property type="component" value="Unassembled WGS sequence"/>
</dbReference>
<dbReference type="RefSeq" id="WP_207862852.1">
    <property type="nucleotide sequence ID" value="NZ_JAFREP010000045.1"/>
</dbReference>